<accession>A0ABT6KQT2</accession>
<feature type="transmembrane region" description="Helical" evidence="1">
    <location>
        <begin position="44"/>
        <end position="64"/>
    </location>
</feature>
<feature type="domain" description="DUF58" evidence="2">
    <location>
        <begin position="211"/>
        <end position="256"/>
    </location>
</feature>
<gene>
    <name evidence="3" type="ORF">M2152_001649</name>
</gene>
<sequence length="430" mass="46917">MPRDRERYGALHTQGFRLTRRGWGFLVVSGVTAFAAYVGARGILLFVAALLVVLPIGALLLVILRRPRISVTRHFSPELVPVGSSTRVRLTLRNTARLPSLPALWSDEVPWYPFATAWSDLPSIPRRGVLIAEYDLPAPVRGLVEVGPLSVRISDGFGLATNTVSLGASKSLVVTPDVVELPSASLVIPAGDGEATLVQRRASGDDDDTMTREYRRGDSMRRVHWRASARHGDLMVRQEEQRSFPEARLLIDTEESGYPDHDGLQSDAFEWVVRMLASSSVNLRRNGFHVSIEESGAAQLAAVANTRQRTWGDEELLLKLAELDLTPVAGERRPRSARESGPIIALVSAPSPAVIEWMLGKRQRGELAVAFIARGLTAADHIGFGGHSPSEAARRFAEDGWLIVPVRSDDDPAAAWEAIVVESGRARAAD</sequence>
<dbReference type="Pfam" id="PF01882">
    <property type="entry name" value="DUF58"/>
    <property type="match status" value="1"/>
</dbReference>
<proteinExistence type="predicted"/>
<evidence type="ECO:0000313" key="3">
    <source>
        <dbReference type="EMBL" id="MDH6181467.1"/>
    </source>
</evidence>
<evidence type="ECO:0000259" key="2">
    <source>
        <dbReference type="Pfam" id="PF01882"/>
    </source>
</evidence>
<keyword evidence="4" id="KW-1185">Reference proteome</keyword>
<keyword evidence="1" id="KW-0472">Membrane</keyword>
<dbReference type="PANTHER" id="PTHR34351:SF1">
    <property type="entry name" value="SLR1927 PROTEIN"/>
    <property type="match status" value="1"/>
</dbReference>
<name>A0ABT6KQT2_9MICO</name>
<keyword evidence="1" id="KW-0812">Transmembrane</keyword>
<dbReference type="EMBL" id="JARXVQ010000001">
    <property type="protein sequence ID" value="MDH6181467.1"/>
    <property type="molecule type" value="Genomic_DNA"/>
</dbReference>
<protein>
    <submittedName>
        <fullName evidence="3">Uncharacterized protein (DUF58 family)</fullName>
    </submittedName>
</protein>
<evidence type="ECO:0000256" key="1">
    <source>
        <dbReference type="SAM" id="Phobius"/>
    </source>
</evidence>
<dbReference type="PANTHER" id="PTHR34351">
    <property type="entry name" value="SLR1927 PROTEIN-RELATED"/>
    <property type="match status" value="1"/>
</dbReference>
<dbReference type="RefSeq" id="WP_322133781.1">
    <property type="nucleotide sequence ID" value="NZ_CP085036.1"/>
</dbReference>
<comment type="caution">
    <text evidence="3">The sequence shown here is derived from an EMBL/GenBank/DDBJ whole genome shotgun (WGS) entry which is preliminary data.</text>
</comment>
<keyword evidence="1" id="KW-1133">Transmembrane helix</keyword>
<reference evidence="3 4" key="1">
    <citation type="submission" date="2023-04" db="EMBL/GenBank/DDBJ databases">
        <title>Genome Encyclopedia of Bacteria and Archaea VI: Functional Genomics of Type Strains.</title>
        <authorList>
            <person name="Whitman W."/>
        </authorList>
    </citation>
    <scope>NUCLEOTIDE SEQUENCE [LARGE SCALE GENOMIC DNA]</scope>
    <source>
        <strain evidence="3 4">SG_E_30_P1</strain>
    </source>
</reference>
<feature type="transmembrane region" description="Helical" evidence="1">
    <location>
        <begin position="21"/>
        <end position="38"/>
    </location>
</feature>
<dbReference type="InterPro" id="IPR002881">
    <property type="entry name" value="DUF58"/>
</dbReference>
<evidence type="ECO:0000313" key="4">
    <source>
        <dbReference type="Proteomes" id="UP001160142"/>
    </source>
</evidence>
<dbReference type="Proteomes" id="UP001160142">
    <property type="component" value="Unassembled WGS sequence"/>
</dbReference>
<organism evidence="3 4">
    <name type="scientific">Antiquaquibacter oligotrophicus</name>
    <dbReference type="NCBI Taxonomy" id="2880260"/>
    <lineage>
        <taxon>Bacteria</taxon>
        <taxon>Bacillati</taxon>
        <taxon>Actinomycetota</taxon>
        <taxon>Actinomycetes</taxon>
        <taxon>Micrococcales</taxon>
        <taxon>Microbacteriaceae</taxon>
        <taxon>Antiquaquibacter</taxon>
    </lineage>
</organism>